<comment type="caution">
    <text evidence="4">The sequence shown here is derived from an EMBL/GenBank/DDBJ whole genome shotgun (WGS) entry which is preliminary data.</text>
</comment>
<dbReference type="Proteomes" id="UP001597480">
    <property type="component" value="Unassembled WGS sequence"/>
</dbReference>
<organism evidence="4 5">
    <name type="scientific">Flavobacterium suzhouense</name>
    <dbReference type="NCBI Taxonomy" id="1529638"/>
    <lineage>
        <taxon>Bacteria</taxon>
        <taxon>Pseudomonadati</taxon>
        <taxon>Bacteroidota</taxon>
        <taxon>Flavobacteriia</taxon>
        <taxon>Flavobacteriales</taxon>
        <taxon>Flavobacteriaceae</taxon>
        <taxon>Flavobacterium</taxon>
    </lineage>
</organism>
<sequence length="167" mass="18209">MKKITFLIFLTTAFTVPDLAAQQAVTASGGEISGSGGTASLSSGQIVYTVISGSGGTATQGVQQPFEISVIGKDEQKSISLKTTVPVNAIVSPNPTVATISLFIEHEDLSNFRYELYDLNGRIISNNRIREKETIITMEKYPSGMYILKIYDGMHQIKNFKIIKKDI</sequence>
<keyword evidence="1 2" id="KW-0732">Signal</keyword>
<dbReference type="InterPro" id="IPR026444">
    <property type="entry name" value="Secre_tail"/>
</dbReference>
<name>A0ABW5NVF3_9FLAO</name>
<dbReference type="NCBIfam" id="TIGR04183">
    <property type="entry name" value="Por_Secre_tail"/>
    <property type="match status" value="1"/>
</dbReference>
<feature type="domain" description="Secretion system C-terminal sorting" evidence="3">
    <location>
        <begin position="92"/>
        <end position="159"/>
    </location>
</feature>
<evidence type="ECO:0000256" key="1">
    <source>
        <dbReference type="ARBA" id="ARBA00022729"/>
    </source>
</evidence>
<proteinExistence type="predicted"/>
<dbReference type="EMBL" id="JBHUMD010000008">
    <property type="protein sequence ID" value="MFD2601997.1"/>
    <property type="molecule type" value="Genomic_DNA"/>
</dbReference>
<reference evidence="5" key="1">
    <citation type="journal article" date="2019" name="Int. J. Syst. Evol. Microbiol.">
        <title>The Global Catalogue of Microorganisms (GCM) 10K type strain sequencing project: providing services to taxonomists for standard genome sequencing and annotation.</title>
        <authorList>
            <consortium name="The Broad Institute Genomics Platform"/>
            <consortium name="The Broad Institute Genome Sequencing Center for Infectious Disease"/>
            <person name="Wu L."/>
            <person name="Ma J."/>
        </authorList>
    </citation>
    <scope>NUCLEOTIDE SEQUENCE [LARGE SCALE GENOMIC DNA]</scope>
    <source>
        <strain evidence="5">KCTC 42107</strain>
    </source>
</reference>
<dbReference type="Pfam" id="PF18962">
    <property type="entry name" value="Por_Secre_tail"/>
    <property type="match status" value="1"/>
</dbReference>
<evidence type="ECO:0000256" key="2">
    <source>
        <dbReference type="SAM" id="SignalP"/>
    </source>
</evidence>
<keyword evidence="5" id="KW-1185">Reference proteome</keyword>
<gene>
    <name evidence="4" type="ORF">ACFSR3_08010</name>
</gene>
<feature type="signal peptide" evidence="2">
    <location>
        <begin position="1"/>
        <end position="20"/>
    </location>
</feature>
<evidence type="ECO:0000259" key="3">
    <source>
        <dbReference type="Pfam" id="PF18962"/>
    </source>
</evidence>
<evidence type="ECO:0000313" key="5">
    <source>
        <dbReference type="Proteomes" id="UP001597480"/>
    </source>
</evidence>
<evidence type="ECO:0000313" key="4">
    <source>
        <dbReference type="EMBL" id="MFD2601997.1"/>
    </source>
</evidence>
<feature type="chain" id="PRO_5045419527" evidence="2">
    <location>
        <begin position="21"/>
        <end position="167"/>
    </location>
</feature>
<accession>A0ABW5NVF3</accession>
<protein>
    <submittedName>
        <fullName evidence="4">T9SS type A sorting domain-containing protein</fullName>
    </submittedName>
</protein>
<dbReference type="RefSeq" id="WP_379820504.1">
    <property type="nucleotide sequence ID" value="NZ_JBHUMD010000008.1"/>
</dbReference>